<sequence length="256" mass="28459">MAEYDRGVQALLDIVKHREDEAAQLRAEVGEWRAAAAAVPPPVAKTTTSTQTETARPTKVASRRNSVRFAATEEGAASDKEEKERVDPETRRSIARMQVSSGDRRDLKRKATRQTRDHAEPTPHHSLKETILKRLGAIENKRKTTETQTEEIPIAASSTKLQQDLEERNRLLHDRLLSQQNVLDQPLDTKLKHANGRPDQHTSTPLQDTPVIPPDTAQVCTVKDPSSKPRCLAPNVVIPIDPTPTTERRPLSPPAA</sequence>
<name>A0A9W7CSD0_9STRA</name>
<accession>A0A9W7CSD0</accession>
<reference evidence="2" key="1">
    <citation type="submission" date="2023-04" db="EMBL/GenBank/DDBJ databases">
        <title>Phytophthora fragariaefolia NBRC 109709.</title>
        <authorList>
            <person name="Ichikawa N."/>
            <person name="Sato H."/>
            <person name="Tonouchi N."/>
        </authorList>
    </citation>
    <scope>NUCLEOTIDE SEQUENCE</scope>
    <source>
        <strain evidence="2">NBRC 109709</strain>
    </source>
</reference>
<dbReference type="AlphaFoldDB" id="A0A9W7CSD0"/>
<feature type="compositionally biased region" description="Basic and acidic residues" evidence="1">
    <location>
        <begin position="190"/>
        <end position="200"/>
    </location>
</feature>
<feature type="region of interest" description="Disordered" evidence="1">
    <location>
        <begin position="190"/>
        <end position="256"/>
    </location>
</feature>
<dbReference type="OrthoDB" id="118001at2759"/>
<organism evidence="2 3">
    <name type="scientific">Phytophthora fragariaefolia</name>
    <dbReference type="NCBI Taxonomy" id="1490495"/>
    <lineage>
        <taxon>Eukaryota</taxon>
        <taxon>Sar</taxon>
        <taxon>Stramenopiles</taxon>
        <taxon>Oomycota</taxon>
        <taxon>Peronosporomycetes</taxon>
        <taxon>Peronosporales</taxon>
        <taxon>Peronosporaceae</taxon>
        <taxon>Phytophthora</taxon>
    </lineage>
</organism>
<evidence type="ECO:0000313" key="2">
    <source>
        <dbReference type="EMBL" id="GMF39696.1"/>
    </source>
</evidence>
<feature type="region of interest" description="Disordered" evidence="1">
    <location>
        <begin position="34"/>
        <end position="129"/>
    </location>
</feature>
<evidence type="ECO:0000313" key="3">
    <source>
        <dbReference type="Proteomes" id="UP001165121"/>
    </source>
</evidence>
<feature type="compositionally biased region" description="Low complexity" evidence="1">
    <location>
        <begin position="34"/>
        <end position="58"/>
    </location>
</feature>
<feature type="compositionally biased region" description="Basic and acidic residues" evidence="1">
    <location>
        <begin position="77"/>
        <end position="92"/>
    </location>
</feature>
<proteinExistence type="predicted"/>
<keyword evidence="3" id="KW-1185">Reference proteome</keyword>
<protein>
    <submittedName>
        <fullName evidence="2">Unnamed protein product</fullName>
    </submittedName>
</protein>
<gene>
    <name evidence="2" type="ORF">Pfra01_001189100</name>
</gene>
<comment type="caution">
    <text evidence="2">The sequence shown here is derived from an EMBL/GenBank/DDBJ whole genome shotgun (WGS) entry which is preliminary data.</text>
</comment>
<dbReference type="EMBL" id="BSXT01001182">
    <property type="protein sequence ID" value="GMF39696.1"/>
    <property type="molecule type" value="Genomic_DNA"/>
</dbReference>
<feature type="compositionally biased region" description="Basic and acidic residues" evidence="1">
    <location>
        <begin position="114"/>
        <end position="129"/>
    </location>
</feature>
<evidence type="ECO:0000256" key="1">
    <source>
        <dbReference type="SAM" id="MobiDB-lite"/>
    </source>
</evidence>
<feature type="region of interest" description="Disordered" evidence="1">
    <location>
        <begin position="142"/>
        <end position="161"/>
    </location>
</feature>
<dbReference type="Proteomes" id="UP001165121">
    <property type="component" value="Unassembled WGS sequence"/>
</dbReference>